<feature type="compositionally biased region" description="Acidic residues" evidence="2">
    <location>
        <begin position="150"/>
        <end position="171"/>
    </location>
</feature>
<sequence>MSSQGPSAGNDDASENYSSPASSSSSSRSDPVTPHEIPTANTGPESNPNAADPAPPTNPLDIHQSVHNQIHQYFVNMAQGGPVGLPQAVSQANPIATGPTDPNNNAPPDPARYLAGLLEGRGTNVTIVHAPIDITALLRQAMGQPPAEQDLAEQDPAEQDLAEQDPAEQDPTEQVPAEENPDEQDPIEQDPVEQDPIEQDPVEQDPIEQDPVEQDPIEQDPIEQDLAEQDPAEENPVEQDPTDLDPMDSTPTEPPTAPNSQSTLNNFLGTMVRGAIHRYVIPAVVNSLSPAGMPPTSTPSAPPSATPSTPTGSEPAPAGQGPRFFHAESMEDALRYIMGNAIPAAPVAPTTTTVPATPAATVPATPAATVLATPATPTASTDSATTAPSQPTARRISLVMPQFNDDQGHMRRISIDINMNQPPGARANNIMQFINQLSNPTTQTTSNENATPNENINNPAFETEISGLNQLGARLAESLDRMIRESNFFRDMRRAPPPRAAAEVIRSLKRIKLSELTDSMGTVCPICYEPYEEGPPITTAPNLVDSDGDTSMVNNDQDPEVSIPETLSGESDSNDVEGNWPVQMSCGHVFGQACIKNWLESNITCPMCRHTVEPESRPEAREPEAHPPQPPQEAQLPQEAQPQQQQQPEGQPPTGGLPTLDHESLGRFIINVLRDMSTGTGASNTGGAGNGNTEGGNSVQRHYVSMTLPIVPLTVVPLPMAPAVPPTMEAPTSEAPPTEAPPTEGPTTEGSTMEAPTTTVPAARNAATTPRVTGPLPPRTTFNGLLNNIFARPQGVNAENNPGQPLIQGTNSGNIITQTIGQLHNLFGGRHSPPAASAAPTTATTTAPTNGVVDGDFEMSDNNSGSNELNGPQLRLGPQRRDSVRASSRNQSHPYSRNSTNNNNNNDNNSSNNQGGD</sequence>
<dbReference type="EMBL" id="KV454416">
    <property type="protein sequence ID" value="ODQ63073.1"/>
    <property type="molecule type" value="Genomic_DNA"/>
</dbReference>
<feature type="region of interest" description="Disordered" evidence="2">
    <location>
        <begin position="1"/>
        <end position="66"/>
    </location>
</feature>
<dbReference type="STRING" id="857566.A0A1E3PCC5"/>
<dbReference type="PANTHER" id="PTHR48125:SF10">
    <property type="entry name" value="OS12G0136300 PROTEIN"/>
    <property type="match status" value="1"/>
</dbReference>
<feature type="region of interest" description="Disordered" evidence="2">
    <location>
        <begin position="535"/>
        <end position="578"/>
    </location>
</feature>
<proteinExistence type="predicted"/>
<feature type="compositionally biased region" description="Acidic residues" evidence="2">
    <location>
        <begin position="179"/>
        <end position="246"/>
    </location>
</feature>
<keyword evidence="5" id="KW-1185">Reference proteome</keyword>
<dbReference type="OrthoDB" id="8062037at2759"/>
<dbReference type="InterPro" id="IPR013083">
    <property type="entry name" value="Znf_RING/FYVE/PHD"/>
</dbReference>
<feature type="region of interest" description="Disordered" evidence="2">
    <location>
        <begin position="79"/>
        <end position="112"/>
    </location>
</feature>
<feature type="compositionally biased region" description="Low complexity" evidence="2">
    <location>
        <begin position="726"/>
        <end position="737"/>
    </location>
</feature>
<organism evidence="4 5">
    <name type="scientific">Nadsonia fulvescens var. elongata DSM 6958</name>
    <dbReference type="NCBI Taxonomy" id="857566"/>
    <lineage>
        <taxon>Eukaryota</taxon>
        <taxon>Fungi</taxon>
        <taxon>Dikarya</taxon>
        <taxon>Ascomycota</taxon>
        <taxon>Saccharomycotina</taxon>
        <taxon>Dipodascomycetes</taxon>
        <taxon>Dipodascales</taxon>
        <taxon>Dipodascales incertae sedis</taxon>
        <taxon>Nadsonia</taxon>
    </lineage>
</organism>
<dbReference type="AlphaFoldDB" id="A0A1E3PCC5"/>
<dbReference type="PANTHER" id="PTHR48125">
    <property type="entry name" value="LP07818P1"/>
    <property type="match status" value="1"/>
</dbReference>
<dbReference type="InterPro" id="IPR001841">
    <property type="entry name" value="Znf_RING"/>
</dbReference>
<feature type="compositionally biased region" description="Low complexity" evidence="2">
    <location>
        <begin position="15"/>
        <end position="29"/>
    </location>
</feature>
<feature type="compositionally biased region" description="Low complexity" evidence="2">
    <location>
        <begin position="898"/>
        <end position="917"/>
    </location>
</feature>
<name>A0A1E3PCC5_9ASCO</name>
<feature type="compositionally biased region" description="Pro residues" evidence="2">
    <location>
        <begin position="292"/>
        <end position="305"/>
    </location>
</feature>
<keyword evidence="1" id="KW-0863">Zinc-finger</keyword>
<dbReference type="Gene3D" id="3.30.40.10">
    <property type="entry name" value="Zinc/RING finger domain, C3HC4 (zinc finger)"/>
    <property type="match status" value="1"/>
</dbReference>
<feature type="compositionally biased region" description="Low complexity" evidence="2">
    <location>
        <begin position="832"/>
        <end position="849"/>
    </location>
</feature>
<feature type="domain" description="RING-type" evidence="3">
    <location>
        <begin position="524"/>
        <end position="609"/>
    </location>
</feature>
<keyword evidence="1" id="KW-0862">Zinc</keyword>
<protein>
    <recommendedName>
        <fullName evidence="3">RING-type domain-containing protein</fullName>
    </recommendedName>
</protein>
<dbReference type="Proteomes" id="UP000095009">
    <property type="component" value="Unassembled WGS sequence"/>
</dbReference>
<accession>A0A1E3PCC5</accession>
<dbReference type="SUPFAM" id="SSF57850">
    <property type="entry name" value="RING/U-box"/>
    <property type="match status" value="1"/>
</dbReference>
<feature type="compositionally biased region" description="Polar residues" evidence="2">
    <location>
        <begin position="885"/>
        <end position="897"/>
    </location>
</feature>
<feature type="compositionally biased region" description="Low complexity" evidence="2">
    <location>
        <begin position="306"/>
        <end position="318"/>
    </location>
</feature>
<evidence type="ECO:0000256" key="2">
    <source>
        <dbReference type="SAM" id="MobiDB-lite"/>
    </source>
</evidence>
<feature type="region of interest" description="Disordered" evidence="2">
    <location>
        <begin position="616"/>
        <end position="661"/>
    </location>
</feature>
<dbReference type="SMART" id="SM00184">
    <property type="entry name" value="RING"/>
    <property type="match status" value="1"/>
</dbReference>
<evidence type="ECO:0000259" key="3">
    <source>
        <dbReference type="PROSITE" id="PS50089"/>
    </source>
</evidence>
<dbReference type="GO" id="GO:0008270">
    <property type="term" value="F:zinc ion binding"/>
    <property type="evidence" value="ECO:0007669"/>
    <property type="project" value="UniProtKB-KW"/>
</dbReference>
<evidence type="ECO:0000313" key="4">
    <source>
        <dbReference type="EMBL" id="ODQ63073.1"/>
    </source>
</evidence>
<reference evidence="4 5" key="1">
    <citation type="journal article" date="2016" name="Proc. Natl. Acad. Sci. U.S.A.">
        <title>Comparative genomics of biotechnologically important yeasts.</title>
        <authorList>
            <person name="Riley R."/>
            <person name="Haridas S."/>
            <person name="Wolfe K.H."/>
            <person name="Lopes M.R."/>
            <person name="Hittinger C.T."/>
            <person name="Goeker M."/>
            <person name="Salamov A.A."/>
            <person name="Wisecaver J.H."/>
            <person name="Long T.M."/>
            <person name="Calvey C.H."/>
            <person name="Aerts A.L."/>
            <person name="Barry K.W."/>
            <person name="Choi C."/>
            <person name="Clum A."/>
            <person name="Coughlan A.Y."/>
            <person name="Deshpande S."/>
            <person name="Douglass A.P."/>
            <person name="Hanson S.J."/>
            <person name="Klenk H.-P."/>
            <person name="LaButti K.M."/>
            <person name="Lapidus A."/>
            <person name="Lindquist E.A."/>
            <person name="Lipzen A.M."/>
            <person name="Meier-Kolthoff J.P."/>
            <person name="Ohm R.A."/>
            <person name="Otillar R.P."/>
            <person name="Pangilinan J.L."/>
            <person name="Peng Y."/>
            <person name="Rokas A."/>
            <person name="Rosa C.A."/>
            <person name="Scheuner C."/>
            <person name="Sibirny A.A."/>
            <person name="Slot J.C."/>
            <person name="Stielow J.B."/>
            <person name="Sun H."/>
            <person name="Kurtzman C.P."/>
            <person name="Blackwell M."/>
            <person name="Grigoriev I.V."/>
            <person name="Jeffries T.W."/>
        </authorList>
    </citation>
    <scope>NUCLEOTIDE SEQUENCE [LARGE SCALE GENOMIC DNA]</scope>
    <source>
        <strain evidence="4 5">DSM 6958</strain>
    </source>
</reference>
<feature type="compositionally biased region" description="Basic and acidic residues" evidence="2">
    <location>
        <begin position="616"/>
        <end position="625"/>
    </location>
</feature>
<gene>
    <name evidence="4" type="ORF">NADFUDRAFT_84561</name>
</gene>
<feature type="region of interest" description="Disordered" evidence="2">
    <location>
        <begin position="291"/>
        <end position="323"/>
    </location>
</feature>
<evidence type="ECO:0000256" key="1">
    <source>
        <dbReference type="PROSITE-ProRule" id="PRU00175"/>
    </source>
</evidence>
<feature type="region of interest" description="Disordered" evidence="2">
    <location>
        <begin position="141"/>
        <end position="265"/>
    </location>
</feature>
<feature type="compositionally biased region" description="Low complexity" evidence="2">
    <location>
        <begin position="745"/>
        <end position="754"/>
    </location>
</feature>
<dbReference type="PROSITE" id="PS50089">
    <property type="entry name" value="ZF_RING_2"/>
    <property type="match status" value="1"/>
</dbReference>
<feature type="region of interest" description="Disordered" evidence="2">
    <location>
        <begin position="825"/>
        <end position="917"/>
    </location>
</feature>
<dbReference type="Pfam" id="PF13639">
    <property type="entry name" value="zf-RING_2"/>
    <property type="match status" value="1"/>
</dbReference>
<keyword evidence="1" id="KW-0479">Metal-binding</keyword>
<feature type="region of interest" description="Disordered" evidence="2">
    <location>
        <begin position="724"/>
        <end position="755"/>
    </location>
</feature>
<evidence type="ECO:0000313" key="5">
    <source>
        <dbReference type="Proteomes" id="UP000095009"/>
    </source>
</evidence>
<feature type="compositionally biased region" description="Low complexity" evidence="2">
    <location>
        <begin position="632"/>
        <end position="649"/>
    </location>
</feature>
<feature type="compositionally biased region" description="Polar residues" evidence="2">
    <location>
        <begin position="860"/>
        <end position="870"/>
    </location>
</feature>